<reference evidence="1 2" key="1">
    <citation type="submission" date="2023-06" db="EMBL/GenBank/DDBJ databases">
        <authorList>
            <person name="Oyuntsetseg B."/>
            <person name="Kim S.B."/>
        </authorList>
    </citation>
    <scope>NUCLEOTIDE SEQUENCE [LARGE SCALE GENOMIC DNA]</scope>
    <source>
        <strain evidence="1 2">2-15</strain>
    </source>
</reference>
<dbReference type="KEGG" id="acab:QRX50_09260"/>
<dbReference type="AlphaFoldDB" id="A0A9Y2IJI8"/>
<keyword evidence="2" id="KW-1185">Reference proteome</keyword>
<dbReference type="RefSeq" id="WP_285971541.1">
    <property type="nucleotide sequence ID" value="NZ_CP127294.1"/>
</dbReference>
<gene>
    <name evidence="1" type="ORF">QRX50_09260</name>
</gene>
<dbReference type="Proteomes" id="UP001236014">
    <property type="component" value="Chromosome"/>
</dbReference>
<evidence type="ECO:0000313" key="2">
    <source>
        <dbReference type="Proteomes" id="UP001236014"/>
    </source>
</evidence>
<name>A0A9Y2IJI8_9PSEU</name>
<proteinExistence type="predicted"/>
<organism evidence="1 2">
    <name type="scientific">Amycolatopsis carbonis</name>
    <dbReference type="NCBI Taxonomy" id="715471"/>
    <lineage>
        <taxon>Bacteria</taxon>
        <taxon>Bacillati</taxon>
        <taxon>Actinomycetota</taxon>
        <taxon>Actinomycetes</taxon>
        <taxon>Pseudonocardiales</taxon>
        <taxon>Pseudonocardiaceae</taxon>
        <taxon>Amycolatopsis</taxon>
    </lineage>
</organism>
<sequence>MGVPGSAALLQDVVQVRGVGGSAVMGSEFAGDEQGQFARHVERWHDG</sequence>
<evidence type="ECO:0000313" key="1">
    <source>
        <dbReference type="EMBL" id="WIX80927.1"/>
    </source>
</evidence>
<accession>A0A9Y2IJI8</accession>
<protein>
    <submittedName>
        <fullName evidence="1">Uncharacterized protein</fullName>
    </submittedName>
</protein>
<dbReference type="EMBL" id="CP127294">
    <property type="protein sequence ID" value="WIX80927.1"/>
    <property type="molecule type" value="Genomic_DNA"/>
</dbReference>